<comment type="similarity">
    <text evidence="1">Belongs to the PDCD5 family.</text>
</comment>
<organism evidence="3 4">
    <name type="scientific">Athelia psychrophila</name>
    <dbReference type="NCBI Taxonomy" id="1759441"/>
    <lineage>
        <taxon>Eukaryota</taxon>
        <taxon>Fungi</taxon>
        <taxon>Dikarya</taxon>
        <taxon>Basidiomycota</taxon>
        <taxon>Agaricomycotina</taxon>
        <taxon>Agaricomycetes</taxon>
        <taxon>Agaricomycetidae</taxon>
        <taxon>Atheliales</taxon>
        <taxon>Atheliaceae</taxon>
        <taxon>Athelia</taxon>
    </lineage>
</organism>
<feature type="compositionally biased region" description="Basic and acidic residues" evidence="2">
    <location>
        <begin position="21"/>
        <end position="34"/>
    </location>
</feature>
<dbReference type="Proteomes" id="UP000076532">
    <property type="component" value="Unassembled WGS sequence"/>
</dbReference>
<dbReference type="EMBL" id="KV417485">
    <property type="protein sequence ID" value="KZP32506.1"/>
    <property type="molecule type" value="Genomic_DNA"/>
</dbReference>
<dbReference type="Pfam" id="PF01984">
    <property type="entry name" value="dsDNA_bind"/>
    <property type="match status" value="1"/>
</dbReference>
<dbReference type="SUPFAM" id="SSF46950">
    <property type="entry name" value="Double-stranded DNA-binding domain"/>
    <property type="match status" value="1"/>
</dbReference>
<dbReference type="AlphaFoldDB" id="A0A166VA39"/>
<gene>
    <name evidence="3" type="ORF">FIBSPDRAFT_477921</name>
</gene>
<dbReference type="STRING" id="436010.A0A166VA39"/>
<dbReference type="OrthoDB" id="10252486at2759"/>
<sequence length="125" mass="13809">MEGLKELPQGTSLPGGPPNKGGEEEAKKSQEEQMRRDVMATVLDTGARERLSRIALVSPQRSQQIESILVRMAQSGQLRGRVSEAQLIELLEQMEEGGGGGKAPAAKKTTILYQRRKDFDDDDDW</sequence>
<protein>
    <recommendedName>
        <fullName evidence="5">DNA-binding TFAR19-related protein</fullName>
    </recommendedName>
</protein>
<reference evidence="3 4" key="1">
    <citation type="journal article" date="2016" name="Mol. Biol. Evol.">
        <title>Comparative Genomics of Early-Diverging Mushroom-Forming Fungi Provides Insights into the Origins of Lignocellulose Decay Capabilities.</title>
        <authorList>
            <person name="Nagy L.G."/>
            <person name="Riley R."/>
            <person name="Tritt A."/>
            <person name="Adam C."/>
            <person name="Daum C."/>
            <person name="Floudas D."/>
            <person name="Sun H."/>
            <person name="Yadav J.S."/>
            <person name="Pangilinan J."/>
            <person name="Larsson K.H."/>
            <person name="Matsuura K."/>
            <person name="Barry K."/>
            <person name="Labutti K."/>
            <person name="Kuo R."/>
            <person name="Ohm R.A."/>
            <person name="Bhattacharya S.S."/>
            <person name="Shirouzu T."/>
            <person name="Yoshinaga Y."/>
            <person name="Martin F.M."/>
            <person name="Grigoriev I.V."/>
            <person name="Hibbett D.S."/>
        </authorList>
    </citation>
    <scope>NUCLEOTIDE SEQUENCE [LARGE SCALE GENOMIC DNA]</scope>
    <source>
        <strain evidence="3 4">CBS 109695</strain>
    </source>
</reference>
<dbReference type="GO" id="GO:0003677">
    <property type="term" value="F:DNA binding"/>
    <property type="evidence" value="ECO:0007669"/>
    <property type="project" value="InterPro"/>
</dbReference>
<dbReference type="PIRSF" id="PIRSF015730">
    <property type="entry name" value="TFAR19"/>
    <property type="match status" value="1"/>
</dbReference>
<feature type="region of interest" description="Disordered" evidence="2">
    <location>
        <begin position="1"/>
        <end position="34"/>
    </location>
</feature>
<dbReference type="GO" id="GO:0005634">
    <property type="term" value="C:nucleus"/>
    <property type="evidence" value="ECO:0007669"/>
    <property type="project" value="TreeGrafter"/>
</dbReference>
<evidence type="ECO:0000313" key="3">
    <source>
        <dbReference type="EMBL" id="KZP32506.1"/>
    </source>
</evidence>
<dbReference type="Gene3D" id="1.10.8.140">
    <property type="entry name" value="PDCD5-like"/>
    <property type="match status" value="1"/>
</dbReference>
<dbReference type="PANTHER" id="PTHR10840">
    <property type="entry name" value="PROGRAMMED CELL DEATH PROTEIN 5"/>
    <property type="match status" value="1"/>
</dbReference>
<feature type="region of interest" description="Disordered" evidence="2">
    <location>
        <begin position="95"/>
        <end position="125"/>
    </location>
</feature>
<dbReference type="InterPro" id="IPR002836">
    <property type="entry name" value="PDCD5-like"/>
</dbReference>
<evidence type="ECO:0000256" key="1">
    <source>
        <dbReference type="ARBA" id="ARBA00010490"/>
    </source>
</evidence>
<dbReference type="InterPro" id="IPR036883">
    <property type="entry name" value="PDCD5-like_sf"/>
</dbReference>
<name>A0A166VA39_9AGAM</name>
<dbReference type="GO" id="GO:0005829">
    <property type="term" value="C:cytosol"/>
    <property type="evidence" value="ECO:0007669"/>
    <property type="project" value="TreeGrafter"/>
</dbReference>
<evidence type="ECO:0000313" key="4">
    <source>
        <dbReference type="Proteomes" id="UP000076532"/>
    </source>
</evidence>
<dbReference type="PANTHER" id="PTHR10840:SF0">
    <property type="entry name" value="PROGRAMMED CELL DEATH PROTEIN 5"/>
    <property type="match status" value="1"/>
</dbReference>
<keyword evidence="4" id="KW-1185">Reference proteome</keyword>
<evidence type="ECO:0000256" key="2">
    <source>
        <dbReference type="SAM" id="MobiDB-lite"/>
    </source>
</evidence>
<evidence type="ECO:0008006" key="5">
    <source>
        <dbReference type="Google" id="ProtNLM"/>
    </source>
</evidence>
<accession>A0A166VA39</accession>
<proteinExistence type="inferred from homology"/>